<sequence>MSPRPPVAPYLTVSPAAGAIAFYTAAFDAKQKALMPAMDGMRILHCELEINGGALFLSDAFPEFGTARTPLPGEPVTMSISLEFETGEQVDEVFTRATKLGAKGEVTPTYSFWGTRTAIVRDPFGHRWIMNGPLKQK</sequence>
<dbReference type="STRING" id="211460.YH63_12185"/>
<name>A0A4U6BR14_9BRAD</name>
<gene>
    <name evidence="2" type="ORF">YH63_006755</name>
</gene>
<dbReference type="PANTHER" id="PTHR34109">
    <property type="entry name" value="BNAUNNG04460D PROTEIN-RELATED"/>
    <property type="match status" value="1"/>
</dbReference>
<dbReference type="Proteomes" id="UP000034832">
    <property type="component" value="Unassembled WGS sequence"/>
</dbReference>
<comment type="caution">
    <text evidence="2">The sequence shown here is derived from an EMBL/GenBank/DDBJ whole genome shotgun (WGS) entry which is preliminary data.</text>
</comment>
<feature type="domain" description="VOC" evidence="1">
    <location>
        <begin position="4"/>
        <end position="133"/>
    </location>
</feature>
<dbReference type="PANTHER" id="PTHR34109:SF1">
    <property type="entry name" value="VOC DOMAIN-CONTAINING PROTEIN"/>
    <property type="match status" value="1"/>
</dbReference>
<dbReference type="AlphaFoldDB" id="A0A4U6BR14"/>
<dbReference type="RefSeq" id="WP_046828262.1">
    <property type="nucleotide sequence ID" value="NZ_LBIA02000001.1"/>
</dbReference>
<dbReference type="Pfam" id="PF00903">
    <property type="entry name" value="Glyoxalase"/>
    <property type="match status" value="1"/>
</dbReference>
<dbReference type="InterPro" id="IPR037523">
    <property type="entry name" value="VOC_core"/>
</dbReference>
<proteinExistence type="predicted"/>
<reference evidence="2" key="1">
    <citation type="submission" date="2019-04" db="EMBL/GenBank/DDBJ databases">
        <title>Whole genome sequencing of cave bacteria.</title>
        <authorList>
            <person name="Gan H.M."/>
            <person name="Barton H."/>
            <person name="Savka M.A."/>
        </authorList>
    </citation>
    <scope>NUCLEOTIDE SEQUENCE [LARGE SCALE GENOMIC DNA]</scope>
    <source>
        <strain evidence="2">LC387</strain>
    </source>
</reference>
<dbReference type="InterPro" id="IPR029068">
    <property type="entry name" value="Glyas_Bleomycin-R_OHBP_Dase"/>
</dbReference>
<evidence type="ECO:0000313" key="3">
    <source>
        <dbReference type="Proteomes" id="UP000034832"/>
    </source>
</evidence>
<accession>A0A4U6BR14</accession>
<evidence type="ECO:0000313" key="2">
    <source>
        <dbReference type="EMBL" id="TKT71134.1"/>
    </source>
</evidence>
<dbReference type="SUPFAM" id="SSF54593">
    <property type="entry name" value="Glyoxalase/Bleomycin resistance protein/Dihydroxybiphenyl dioxygenase"/>
    <property type="match status" value="1"/>
</dbReference>
<keyword evidence="3" id="KW-1185">Reference proteome</keyword>
<dbReference type="InterPro" id="IPR004360">
    <property type="entry name" value="Glyas_Fos-R_dOase_dom"/>
</dbReference>
<evidence type="ECO:0000259" key="1">
    <source>
        <dbReference type="PROSITE" id="PS51819"/>
    </source>
</evidence>
<dbReference type="Gene3D" id="3.10.180.10">
    <property type="entry name" value="2,3-Dihydroxybiphenyl 1,2-Dioxygenase, domain 1"/>
    <property type="match status" value="1"/>
</dbReference>
<dbReference type="EMBL" id="LBIA02000001">
    <property type="protein sequence ID" value="TKT71134.1"/>
    <property type="molecule type" value="Genomic_DNA"/>
</dbReference>
<dbReference type="PROSITE" id="PS51819">
    <property type="entry name" value="VOC"/>
    <property type="match status" value="1"/>
</dbReference>
<protein>
    <submittedName>
        <fullName evidence="2">VOC family protein</fullName>
    </submittedName>
</protein>
<dbReference type="CDD" id="cd07246">
    <property type="entry name" value="VOC_like"/>
    <property type="match status" value="1"/>
</dbReference>
<dbReference type="OrthoDB" id="9806868at2"/>
<organism evidence="2 3">
    <name type="scientific">Afipia massiliensis</name>
    <dbReference type="NCBI Taxonomy" id="211460"/>
    <lineage>
        <taxon>Bacteria</taxon>
        <taxon>Pseudomonadati</taxon>
        <taxon>Pseudomonadota</taxon>
        <taxon>Alphaproteobacteria</taxon>
        <taxon>Hyphomicrobiales</taxon>
        <taxon>Nitrobacteraceae</taxon>
        <taxon>Afipia</taxon>
    </lineage>
</organism>